<evidence type="ECO:0000313" key="1">
    <source>
        <dbReference type="EMBL" id="MDI3417979.1"/>
    </source>
</evidence>
<dbReference type="RefSeq" id="WP_282533901.1">
    <property type="nucleotide sequence ID" value="NZ_JASCIS010000004.1"/>
</dbReference>
<comment type="caution">
    <text evidence="1">The sequence shown here is derived from an EMBL/GenBank/DDBJ whole genome shotgun (WGS) entry which is preliminary data.</text>
</comment>
<sequence length="70" mass="8003">MCPECRTRLAEWDPEHGGDPHAYVPDTMRCPGCEVIEQERDQVPEGRPGYGVKIQLLPRSDYVRRHNAPS</sequence>
<keyword evidence="2" id="KW-1185">Reference proteome</keyword>
<organism evidence="1 2">
    <name type="scientific">Streptomyces luteolus</name>
    <dbReference type="NCBI Taxonomy" id="3043615"/>
    <lineage>
        <taxon>Bacteria</taxon>
        <taxon>Bacillati</taxon>
        <taxon>Actinomycetota</taxon>
        <taxon>Actinomycetes</taxon>
        <taxon>Kitasatosporales</taxon>
        <taxon>Streptomycetaceae</taxon>
        <taxon>Streptomyces</taxon>
    </lineage>
</organism>
<dbReference type="EMBL" id="JASCIS010000004">
    <property type="protein sequence ID" value="MDI3417979.1"/>
    <property type="molecule type" value="Genomic_DNA"/>
</dbReference>
<accession>A0ABT6SQV6</accession>
<gene>
    <name evidence="1" type="ORF">QIT00_05280</name>
</gene>
<protein>
    <submittedName>
        <fullName evidence="1">Uncharacterized protein</fullName>
    </submittedName>
</protein>
<name>A0ABT6SQV6_9ACTN</name>
<proteinExistence type="predicted"/>
<evidence type="ECO:0000313" key="2">
    <source>
        <dbReference type="Proteomes" id="UP001237105"/>
    </source>
</evidence>
<reference evidence="1 2" key="1">
    <citation type="submission" date="2023-05" db="EMBL/GenBank/DDBJ databases">
        <title>Draft genome sequence of Streptomyces sp. B-S-A12 isolated from a cave soil in Thailand.</title>
        <authorList>
            <person name="Chamroensaksri N."/>
            <person name="Muangham S."/>
        </authorList>
    </citation>
    <scope>NUCLEOTIDE SEQUENCE [LARGE SCALE GENOMIC DNA]</scope>
    <source>
        <strain evidence="1 2">B-S-A12</strain>
    </source>
</reference>
<dbReference type="Proteomes" id="UP001237105">
    <property type="component" value="Unassembled WGS sequence"/>
</dbReference>